<dbReference type="SMART" id="SM00267">
    <property type="entry name" value="GGDEF"/>
    <property type="match status" value="1"/>
</dbReference>
<feature type="domain" description="GGDEF" evidence="1">
    <location>
        <begin position="31"/>
        <end position="168"/>
    </location>
</feature>
<dbReference type="NCBIfam" id="TIGR00254">
    <property type="entry name" value="GGDEF"/>
    <property type="match status" value="1"/>
</dbReference>
<evidence type="ECO:0000313" key="3">
    <source>
        <dbReference type="Proteomes" id="UP000466864"/>
    </source>
</evidence>
<protein>
    <submittedName>
        <fullName evidence="2">Diguanylate cyclase</fullName>
    </submittedName>
</protein>
<dbReference type="InterPro" id="IPR043128">
    <property type="entry name" value="Rev_trsase/Diguanyl_cyclase"/>
</dbReference>
<sequence length="168" mass="19533">MVTDPITGLANSRGIMESMTSYLEELWRRNINFVIMQVFVREYEFFRKTCGEEAGDELLRRIGRVLEEIFGNNAVIGRITESQFFILMQYQKKGAAEEAADQINRKIQEIHEVGEWRPSCTAQVMFAYATADTISEKMYSEMIHKVMMELNEKEENDPEQESDRKAGK</sequence>
<dbReference type="PROSITE" id="PS50887">
    <property type="entry name" value="GGDEF"/>
    <property type="match status" value="1"/>
</dbReference>
<organism evidence="2 3">
    <name type="scientific">Bilifractor porci</name>
    <dbReference type="NCBI Taxonomy" id="2606636"/>
    <lineage>
        <taxon>Bacteria</taxon>
        <taxon>Bacillati</taxon>
        <taxon>Bacillota</taxon>
        <taxon>Clostridia</taxon>
        <taxon>Lachnospirales</taxon>
        <taxon>Lachnospiraceae</taxon>
        <taxon>Bilifractor</taxon>
    </lineage>
</organism>
<evidence type="ECO:0000259" key="1">
    <source>
        <dbReference type="PROSITE" id="PS50887"/>
    </source>
</evidence>
<evidence type="ECO:0000313" key="2">
    <source>
        <dbReference type="EMBL" id="MST80725.1"/>
    </source>
</evidence>
<dbReference type="AlphaFoldDB" id="A0A7X2TMQ3"/>
<dbReference type="InterPro" id="IPR029787">
    <property type="entry name" value="Nucleotide_cyclase"/>
</dbReference>
<name>A0A7X2TMQ3_9FIRM</name>
<dbReference type="Gene3D" id="3.30.70.270">
    <property type="match status" value="1"/>
</dbReference>
<dbReference type="RefSeq" id="WP_154456549.1">
    <property type="nucleotide sequence ID" value="NZ_VUMV01000001.1"/>
</dbReference>
<dbReference type="SUPFAM" id="SSF55073">
    <property type="entry name" value="Nucleotide cyclase"/>
    <property type="match status" value="1"/>
</dbReference>
<keyword evidence="3" id="KW-1185">Reference proteome</keyword>
<dbReference type="Proteomes" id="UP000466864">
    <property type="component" value="Unassembled WGS sequence"/>
</dbReference>
<accession>A0A7X2TMQ3</accession>
<gene>
    <name evidence="2" type="ORF">FYJ60_00030</name>
</gene>
<dbReference type="InterPro" id="IPR000160">
    <property type="entry name" value="GGDEF_dom"/>
</dbReference>
<proteinExistence type="predicted"/>
<dbReference type="EMBL" id="VUMV01000001">
    <property type="protein sequence ID" value="MST80725.1"/>
    <property type="molecule type" value="Genomic_DNA"/>
</dbReference>
<comment type="caution">
    <text evidence="2">The sequence shown here is derived from an EMBL/GenBank/DDBJ whole genome shotgun (WGS) entry which is preliminary data.</text>
</comment>
<dbReference type="Pfam" id="PF00990">
    <property type="entry name" value="GGDEF"/>
    <property type="match status" value="1"/>
</dbReference>
<reference evidence="2 3" key="1">
    <citation type="submission" date="2019-08" db="EMBL/GenBank/DDBJ databases">
        <title>In-depth cultivation of the pig gut microbiome towards novel bacterial diversity and tailored functional studies.</title>
        <authorList>
            <person name="Wylensek D."/>
            <person name="Hitch T.C.A."/>
            <person name="Clavel T."/>
        </authorList>
    </citation>
    <scope>NUCLEOTIDE SEQUENCE [LARGE SCALE GENOMIC DNA]</scope>
    <source>
        <strain evidence="2 3">Oil+RF-744-WCA-WT-13</strain>
    </source>
</reference>